<keyword evidence="8 9" id="KW-0472">Membrane</keyword>
<sequence>MSAFDMGGPVNKAAYVTGTALLAEGNQYFMAGVSAACITPPLVIAFATLLFRKYFSQQDRNAGLVNFILGATHITEGAIPFAAK</sequence>
<name>A0AAW6KNH3_9BACI</name>
<keyword evidence="3" id="KW-1003">Cell membrane</keyword>
<feature type="transmembrane region" description="Helical" evidence="9">
    <location>
        <begin position="28"/>
        <end position="51"/>
    </location>
</feature>
<evidence type="ECO:0000256" key="8">
    <source>
        <dbReference type="ARBA" id="ARBA00023136"/>
    </source>
</evidence>
<keyword evidence="5" id="KW-0598">Phosphotransferase system</keyword>
<evidence type="ECO:0000256" key="2">
    <source>
        <dbReference type="ARBA" id="ARBA00022448"/>
    </source>
</evidence>
<comment type="caution">
    <text evidence="11">The sequence shown here is derived from an EMBL/GenBank/DDBJ whole genome shotgun (WGS) entry which is preliminary data.</text>
</comment>
<evidence type="ECO:0000259" key="10">
    <source>
        <dbReference type="PROSITE" id="PS51104"/>
    </source>
</evidence>
<gene>
    <name evidence="11" type="ORF">PVN32_27700</name>
</gene>
<dbReference type="InterPro" id="IPR050864">
    <property type="entry name" value="Bacterial_PTS_Sugar_Transport"/>
</dbReference>
<dbReference type="GO" id="GO:0009401">
    <property type="term" value="P:phosphoenolpyruvate-dependent sugar phosphotransferase system"/>
    <property type="evidence" value="ECO:0007669"/>
    <property type="project" value="UniProtKB-KW"/>
</dbReference>
<dbReference type="PANTHER" id="PTHR30505:SF28">
    <property type="entry name" value="PTS SYSTEM 2-O-ALPHA-MANNOSYL-D-GLYCERATE-SPECIFIC EIIABC COMPONENT"/>
    <property type="match status" value="1"/>
</dbReference>
<dbReference type="PANTHER" id="PTHR30505">
    <property type="entry name" value="FRUCTOSE-LIKE PERMEASE"/>
    <property type="match status" value="1"/>
</dbReference>
<protein>
    <submittedName>
        <fullName evidence="11">PTS fructose transporter subunit IIC</fullName>
    </submittedName>
</protein>
<keyword evidence="6 9" id="KW-0812">Transmembrane</keyword>
<dbReference type="Proteomes" id="UP001216709">
    <property type="component" value="Unassembled WGS sequence"/>
</dbReference>
<keyword evidence="7 9" id="KW-1133">Transmembrane helix</keyword>
<feature type="domain" description="PTS EIIC type-2" evidence="10">
    <location>
        <begin position="1"/>
        <end position="84"/>
    </location>
</feature>
<evidence type="ECO:0000256" key="5">
    <source>
        <dbReference type="ARBA" id="ARBA00022683"/>
    </source>
</evidence>
<evidence type="ECO:0000313" key="12">
    <source>
        <dbReference type="Proteomes" id="UP001216709"/>
    </source>
</evidence>
<proteinExistence type="predicted"/>
<dbReference type="GO" id="GO:0005886">
    <property type="term" value="C:plasma membrane"/>
    <property type="evidence" value="ECO:0007669"/>
    <property type="project" value="UniProtKB-SubCell"/>
</dbReference>
<keyword evidence="2" id="KW-0813">Transport</keyword>
<dbReference type="AlphaFoldDB" id="A0AAW6KNH3"/>
<evidence type="ECO:0000256" key="3">
    <source>
        <dbReference type="ARBA" id="ARBA00022475"/>
    </source>
</evidence>
<dbReference type="EMBL" id="JARAFO010000891">
    <property type="protein sequence ID" value="MDE1455884.1"/>
    <property type="molecule type" value="Genomic_DNA"/>
</dbReference>
<evidence type="ECO:0000256" key="7">
    <source>
        <dbReference type="ARBA" id="ARBA00022989"/>
    </source>
</evidence>
<keyword evidence="4" id="KW-0762">Sugar transport</keyword>
<dbReference type="GO" id="GO:0090563">
    <property type="term" value="F:protein-phosphocysteine-sugar phosphotransferase activity"/>
    <property type="evidence" value="ECO:0007669"/>
    <property type="project" value="TreeGrafter"/>
</dbReference>
<evidence type="ECO:0000256" key="6">
    <source>
        <dbReference type="ARBA" id="ARBA00022692"/>
    </source>
</evidence>
<feature type="non-terminal residue" evidence="11">
    <location>
        <position position="84"/>
    </location>
</feature>
<dbReference type="PROSITE" id="PS51104">
    <property type="entry name" value="PTS_EIIC_TYPE_2"/>
    <property type="match status" value="1"/>
</dbReference>
<organism evidence="11 12">
    <name type="scientific">Bacillus paralicheniformis</name>
    <dbReference type="NCBI Taxonomy" id="1648923"/>
    <lineage>
        <taxon>Bacteria</taxon>
        <taxon>Bacillati</taxon>
        <taxon>Bacillota</taxon>
        <taxon>Bacilli</taxon>
        <taxon>Bacillales</taxon>
        <taxon>Bacillaceae</taxon>
        <taxon>Bacillus</taxon>
    </lineage>
</organism>
<evidence type="ECO:0000256" key="1">
    <source>
        <dbReference type="ARBA" id="ARBA00004651"/>
    </source>
</evidence>
<evidence type="ECO:0000313" key="11">
    <source>
        <dbReference type="EMBL" id="MDE1455884.1"/>
    </source>
</evidence>
<dbReference type="InterPro" id="IPR013014">
    <property type="entry name" value="PTS_EIIC_2"/>
</dbReference>
<comment type="subcellular location">
    <subcellularLocation>
        <location evidence="1">Cell membrane</location>
        <topology evidence="1">Multi-pass membrane protein</topology>
    </subcellularLocation>
</comment>
<evidence type="ECO:0000256" key="4">
    <source>
        <dbReference type="ARBA" id="ARBA00022597"/>
    </source>
</evidence>
<evidence type="ECO:0000256" key="9">
    <source>
        <dbReference type="SAM" id="Phobius"/>
    </source>
</evidence>
<feature type="non-terminal residue" evidence="11">
    <location>
        <position position="1"/>
    </location>
</feature>
<reference evidence="11" key="1">
    <citation type="submission" date="2022-12" db="EMBL/GenBank/DDBJ databases">
        <title>Draft Genome Sequences of Bacillus licheniformis and Bacillus paralicheniformis strains isolated from Irish skim milk powders.</title>
        <authorList>
            <person name="Lourenco A."/>
            <person name="Li F."/>
            <person name="Geraldine D."/>
            <person name="Tobin J.T."/>
            <person name="Butler F."/>
            <person name="Jordan K."/>
            <person name="Obrien T."/>
        </authorList>
    </citation>
    <scope>NUCLEOTIDE SEQUENCE</scope>
    <source>
        <strain evidence="11">3370</strain>
    </source>
</reference>
<accession>A0AAW6KNH3</accession>